<dbReference type="InterPro" id="IPR029044">
    <property type="entry name" value="Nucleotide-diphossugar_trans"/>
</dbReference>
<evidence type="ECO:0000256" key="3">
    <source>
        <dbReference type="ARBA" id="ARBA00022679"/>
    </source>
</evidence>
<evidence type="ECO:0000313" key="5">
    <source>
        <dbReference type="EMBL" id="MBD8490443.1"/>
    </source>
</evidence>
<proteinExistence type="inferred from homology"/>
<evidence type="ECO:0000256" key="1">
    <source>
        <dbReference type="ARBA" id="ARBA00006739"/>
    </source>
</evidence>
<keyword evidence="2" id="KW-0328">Glycosyltransferase</keyword>
<comment type="similarity">
    <text evidence="1">Belongs to the glycosyltransferase 2 family.</text>
</comment>
<dbReference type="InterPro" id="IPR001173">
    <property type="entry name" value="Glyco_trans_2-like"/>
</dbReference>
<feature type="domain" description="Glycosyltransferase 2-like" evidence="4">
    <location>
        <begin position="8"/>
        <end position="126"/>
    </location>
</feature>
<organism evidence="5 6">
    <name type="scientific">Echinicola arenosa</name>
    <dbReference type="NCBI Taxonomy" id="2774144"/>
    <lineage>
        <taxon>Bacteria</taxon>
        <taxon>Pseudomonadati</taxon>
        <taxon>Bacteroidota</taxon>
        <taxon>Cytophagia</taxon>
        <taxon>Cytophagales</taxon>
        <taxon>Cyclobacteriaceae</taxon>
        <taxon>Echinicola</taxon>
    </lineage>
</organism>
<keyword evidence="3" id="KW-0808">Transferase</keyword>
<name>A0ABR9ARE2_9BACT</name>
<evidence type="ECO:0000256" key="2">
    <source>
        <dbReference type="ARBA" id="ARBA00022676"/>
    </source>
</evidence>
<comment type="caution">
    <text evidence="5">The sequence shown here is derived from an EMBL/GenBank/DDBJ whole genome shotgun (WGS) entry which is preliminary data.</text>
</comment>
<evidence type="ECO:0000313" key="6">
    <source>
        <dbReference type="Proteomes" id="UP000647133"/>
    </source>
</evidence>
<dbReference type="Gene3D" id="3.90.550.10">
    <property type="entry name" value="Spore Coat Polysaccharide Biosynthesis Protein SpsA, Chain A"/>
    <property type="match status" value="1"/>
</dbReference>
<dbReference type="PANTHER" id="PTHR43179:SF12">
    <property type="entry name" value="GALACTOFURANOSYLTRANSFERASE GLFT2"/>
    <property type="match status" value="1"/>
</dbReference>
<dbReference type="EMBL" id="JACYTQ010000007">
    <property type="protein sequence ID" value="MBD8490443.1"/>
    <property type="molecule type" value="Genomic_DNA"/>
</dbReference>
<evidence type="ECO:0000259" key="4">
    <source>
        <dbReference type="Pfam" id="PF00535"/>
    </source>
</evidence>
<protein>
    <submittedName>
        <fullName evidence="5">Glycosyltransferase</fullName>
    </submittedName>
</protein>
<dbReference type="PANTHER" id="PTHR43179">
    <property type="entry name" value="RHAMNOSYLTRANSFERASE WBBL"/>
    <property type="match status" value="1"/>
</dbReference>
<dbReference type="SUPFAM" id="SSF53448">
    <property type="entry name" value="Nucleotide-diphospho-sugar transferases"/>
    <property type="match status" value="1"/>
</dbReference>
<gene>
    <name evidence="5" type="ORF">IFO69_16955</name>
</gene>
<dbReference type="Proteomes" id="UP000647133">
    <property type="component" value="Unassembled WGS sequence"/>
</dbReference>
<sequence length="303" mass="34592">MTRIGGFLITYNRPQVVVDTITKLESQTIPLEVIWVIDNSTNNETKESICALNNKKIRYYRVGYNAGPAGGAKIGLRECLKENVDWIYWGDDNDPPIFPDSLERLIREVSKEAAKCSIGIIGTVGHFFDNNLGVIKKTPSHLLLGNGLLEVDCIAGNMTMMVNKRVLEAGVYPDPDLFFGFEELDFCLQVKKQGFGIYVDKAQYRELRKHFNKTDTNRSIYKKKTFNSLPREYYSVRNLLFIASTNGYKEMKTRLIIKCMAKSLFGFRYGIKYGTKNAKYVLMGLFHFLIDKKGETMTLKNGH</sequence>
<accession>A0ABR9ARE2</accession>
<dbReference type="Pfam" id="PF00535">
    <property type="entry name" value="Glycos_transf_2"/>
    <property type="match status" value="1"/>
</dbReference>
<dbReference type="RefSeq" id="WP_192011324.1">
    <property type="nucleotide sequence ID" value="NZ_JACYTQ010000007.1"/>
</dbReference>
<keyword evidence="6" id="KW-1185">Reference proteome</keyword>
<reference evidence="5 6" key="1">
    <citation type="submission" date="2020-09" db="EMBL/GenBank/DDBJ databases">
        <title>Echinicola sp. CAU 1574 isolated from sand of Sido Beach.</title>
        <authorList>
            <person name="Kim W."/>
        </authorList>
    </citation>
    <scope>NUCLEOTIDE SEQUENCE [LARGE SCALE GENOMIC DNA]</scope>
    <source>
        <strain evidence="5 6">CAU 1574</strain>
    </source>
</reference>